<gene>
    <name evidence="1" type="ORF">E2C01_008327</name>
</gene>
<evidence type="ECO:0000313" key="2">
    <source>
        <dbReference type="Proteomes" id="UP000324222"/>
    </source>
</evidence>
<proteinExistence type="predicted"/>
<sequence>MQCHIGVNHDEVRLRDQSAVTDVWHIQYGLLTLTLSAPFIPAPHIISQVVLTDNLRISCRMAGSADFRNSCKVPAVTATWGNLFHNRIVLGNMLYTGITVYRSAHVTVCLLAREDSSKAAQAAARRHPEFKTG</sequence>
<reference evidence="1 2" key="1">
    <citation type="submission" date="2019-05" db="EMBL/GenBank/DDBJ databases">
        <title>Another draft genome of Portunus trituberculatus and its Hox gene families provides insights of decapod evolution.</title>
        <authorList>
            <person name="Jeong J.-H."/>
            <person name="Song I."/>
            <person name="Kim S."/>
            <person name="Choi T."/>
            <person name="Kim D."/>
            <person name="Ryu S."/>
            <person name="Kim W."/>
        </authorList>
    </citation>
    <scope>NUCLEOTIDE SEQUENCE [LARGE SCALE GENOMIC DNA]</scope>
    <source>
        <tissue evidence="1">Muscle</tissue>
    </source>
</reference>
<comment type="caution">
    <text evidence="1">The sequence shown here is derived from an EMBL/GenBank/DDBJ whole genome shotgun (WGS) entry which is preliminary data.</text>
</comment>
<protein>
    <submittedName>
        <fullName evidence="1">Uncharacterized protein</fullName>
    </submittedName>
</protein>
<dbReference type="Proteomes" id="UP000324222">
    <property type="component" value="Unassembled WGS sequence"/>
</dbReference>
<name>A0A5B7D3N3_PORTR</name>
<evidence type="ECO:0000313" key="1">
    <source>
        <dbReference type="EMBL" id="MPC15534.1"/>
    </source>
</evidence>
<keyword evidence="2" id="KW-1185">Reference proteome</keyword>
<dbReference type="EMBL" id="VSRR010000434">
    <property type="protein sequence ID" value="MPC15534.1"/>
    <property type="molecule type" value="Genomic_DNA"/>
</dbReference>
<dbReference type="AlphaFoldDB" id="A0A5B7D3N3"/>
<accession>A0A5B7D3N3</accession>
<organism evidence="1 2">
    <name type="scientific">Portunus trituberculatus</name>
    <name type="common">Swimming crab</name>
    <name type="synonym">Neptunus trituberculatus</name>
    <dbReference type="NCBI Taxonomy" id="210409"/>
    <lineage>
        <taxon>Eukaryota</taxon>
        <taxon>Metazoa</taxon>
        <taxon>Ecdysozoa</taxon>
        <taxon>Arthropoda</taxon>
        <taxon>Crustacea</taxon>
        <taxon>Multicrustacea</taxon>
        <taxon>Malacostraca</taxon>
        <taxon>Eumalacostraca</taxon>
        <taxon>Eucarida</taxon>
        <taxon>Decapoda</taxon>
        <taxon>Pleocyemata</taxon>
        <taxon>Brachyura</taxon>
        <taxon>Eubrachyura</taxon>
        <taxon>Portunoidea</taxon>
        <taxon>Portunidae</taxon>
        <taxon>Portuninae</taxon>
        <taxon>Portunus</taxon>
    </lineage>
</organism>